<accession>A0A6I6ET28</accession>
<evidence type="ECO:0000259" key="12">
    <source>
        <dbReference type="PROSITE" id="PS50111"/>
    </source>
</evidence>
<keyword evidence="2" id="KW-1003">Cell membrane</keyword>
<dbReference type="PANTHER" id="PTHR32089">
    <property type="entry name" value="METHYL-ACCEPTING CHEMOTAXIS PROTEIN MCPB"/>
    <property type="match status" value="1"/>
</dbReference>
<evidence type="ECO:0000256" key="7">
    <source>
        <dbReference type="ARBA" id="ARBA00023224"/>
    </source>
</evidence>
<feature type="transmembrane region" description="Helical" evidence="11">
    <location>
        <begin position="292"/>
        <end position="310"/>
    </location>
</feature>
<dbReference type="CDD" id="cd12913">
    <property type="entry name" value="PDC1_MCP_like"/>
    <property type="match status" value="1"/>
</dbReference>
<dbReference type="EMBL" id="CP046522">
    <property type="protein sequence ID" value="QGU93926.1"/>
    <property type="molecule type" value="Genomic_DNA"/>
</dbReference>
<protein>
    <submittedName>
        <fullName evidence="14">HAMP domain-containing protein</fullName>
    </submittedName>
</protein>
<keyword evidence="15" id="KW-1185">Reference proteome</keyword>
<dbReference type="CDD" id="cd06225">
    <property type="entry name" value="HAMP"/>
    <property type="match status" value="1"/>
</dbReference>
<evidence type="ECO:0000256" key="1">
    <source>
        <dbReference type="ARBA" id="ARBA00004651"/>
    </source>
</evidence>
<dbReference type="PROSITE" id="PS50885">
    <property type="entry name" value="HAMP"/>
    <property type="match status" value="1"/>
</dbReference>
<dbReference type="GO" id="GO:0006935">
    <property type="term" value="P:chemotaxis"/>
    <property type="evidence" value="ECO:0007669"/>
    <property type="project" value="UniProtKB-KW"/>
</dbReference>
<dbReference type="Gene3D" id="1.10.287.950">
    <property type="entry name" value="Methyl-accepting chemotaxis protein"/>
    <property type="match status" value="1"/>
</dbReference>
<feature type="coiled-coil region" evidence="10">
    <location>
        <begin position="573"/>
        <end position="607"/>
    </location>
</feature>
<dbReference type="AlphaFoldDB" id="A0A6I6ET28"/>
<dbReference type="Gene3D" id="3.30.450.20">
    <property type="entry name" value="PAS domain"/>
    <property type="match status" value="1"/>
</dbReference>
<evidence type="ECO:0000256" key="3">
    <source>
        <dbReference type="ARBA" id="ARBA00022500"/>
    </source>
</evidence>
<comment type="similarity">
    <text evidence="8">Belongs to the methyl-accepting chemotaxis (MCP) protein family.</text>
</comment>
<organism evidence="14 15">
    <name type="scientific">Clostridium bovifaecis</name>
    <dbReference type="NCBI Taxonomy" id="2184719"/>
    <lineage>
        <taxon>Bacteria</taxon>
        <taxon>Bacillati</taxon>
        <taxon>Bacillota</taxon>
        <taxon>Clostridia</taxon>
        <taxon>Eubacteriales</taxon>
        <taxon>Clostridiaceae</taxon>
        <taxon>Clostridium</taxon>
    </lineage>
</organism>
<dbReference type="PANTHER" id="PTHR32089:SF114">
    <property type="entry name" value="METHYL-ACCEPTING CHEMOTAXIS PROTEIN MCPB"/>
    <property type="match status" value="1"/>
</dbReference>
<evidence type="ECO:0000313" key="14">
    <source>
        <dbReference type="EMBL" id="QGU93926.1"/>
    </source>
</evidence>
<dbReference type="Pfam" id="PF00015">
    <property type="entry name" value="MCPsignal"/>
    <property type="match status" value="1"/>
</dbReference>
<evidence type="ECO:0000256" key="6">
    <source>
        <dbReference type="ARBA" id="ARBA00023136"/>
    </source>
</evidence>
<keyword evidence="3" id="KW-0145">Chemotaxis</keyword>
<dbReference type="GO" id="GO:0005886">
    <property type="term" value="C:plasma membrane"/>
    <property type="evidence" value="ECO:0007669"/>
    <property type="project" value="UniProtKB-SubCell"/>
</dbReference>
<name>A0A6I6ET28_9CLOT</name>
<evidence type="ECO:0000259" key="13">
    <source>
        <dbReference type="PROSITE" id="PS50885"/>
    </source>
</evidence>
<comment type="subcellular location">
    <subcellularLocation>
        <location evidence="1">Cell membrane</location>
        <topology evidence="1">Multi-pass membrane protein</topology>
    </subcellularLocation>
</comment>
<dbReference type="InterPro" id="IPR004089">
    <property type="entry name" value="MCPsignal_dom"/>
</dbReference>
<dbReference type="SMART" id="SM00283">
    <property type="entry name" value="MA"/>
    <property type="match status" value="1"/>
</dbReference>
<dbReference type="InterPro" id="IPR003660">
    <property type="entry name" value="HAMP_dom"/>
</dbReference>
<feature type="domain" description="HAMP" evidence="13">
    <location>
        <begin position="312"/>
        <end position="364"/>
    </location>
</feature>
<dbReference type="SUPFAM" id="SSF58104">
    <property type="entry name" value="Methyl-accepting chemotaxis protein (MCP) signaling domain"/>
    <property type="match status" value="1"/>
</dbReference>
<dbReference type="PROSITE" id="PS50111">
    <property type="entry name" value="CHEMOTAXIS_TRANSDUC_2"/>
    <property type="match status" value="1"/>
</dbReference>
<evidence type="ECO:0000256" key="11">
    <source>
        <dbReference type="SAM" id="Phobius"/>
    </source>
</evidence>
<evidence type="ECO:0000313" key="15">
    <source>
        <dbReference type="Proteomes" id="UP000422764"/>
    </source>
</evidence>
<evidence type="ECO:0000256" key="5">
    <source>
        <dbReference type="ARBA" id="ARBA00022989"/>
    </source>
</evidence>
<dbReference type="GO" id="GO:0007165">
    <property type="term" value="P:signal transduction"/>
    <property type="evidence" value="ECO:0007669"/>
    <property type="project" value="UniProtKB-KW"/>
</dbReference>
<evidence type="ECO:0000256" key="4">
    <source>
        <dbReference type="ARBA" id="ARBA00022692"/>
    </source>
</evidence>
<feature type="domain" description="Methyl-accepting transducer" evidence="12">
    <location>
        <begin position="383"/>
        <end position="640"/>
    </location>
</feature>
<dbReference type="Proteomes" id="UP000422764">
    <property type="component" value="Chromosome"/>
</dbReference>
<reference evidence="14 15" key="1">
    <citation type="submission" date="2019-12" db="EMBL/GenBank/DDBJ databases">
        <title>Genome sequenceing of Clostridium bovifaecis.</title>
        <authorList>
            <person name="Yao Y."/>
        </authorList>
    </citation>
    <scope>NUCLEOTIDE SEQUENCE [LARGE SCALE GENOMIC DNA]</scope>
    <source>
        <strain evidence="14 15">BXX</strain>
    </source>
</reference>
<proteinExistence type="inferred from homology"/>
<keyword evidence="6 11" id="KW-0472">Membrane</keyword>
<dbReference type="SUPFAM" id="SSF103190">
    <property type="entry name" value="Sensory domain-like"/>
    <property type="match status" value="1"/>
</dbReference>
<gene>
    <name evidence="14" type="ORF">GOM49_01185</name>
</gene>
<evidence type="ECO:0000256" key="2">
    <source>
        <dbReference type="ARBA" id="ARBA00022475"/>
    </source>
</evidence>
<evidence type="ECO:0000256" key="10">
    <source>
        <dbReference type="SAM" id="Coils"/>
    </source>
</evidence>
<dbReference type="InterPro" id="IPR029151">
    <property type="entry name" value="Sensor-like_sf"/>
</dbReference>
<keyword evidence="7 9" id="KW-0807">Transducer</keyword>
<evidence type="ECO:0000256" key="8">
    <source>
        <dbReference type="ARBA" id="ARBA00029447"/>
    </source>
</evidence>
<keyword evidence="4 11" id="KW-0812">Transmembrane</keyword>
<dbReference type="Pfam" id="PF00672">
    <property type="entry name" value="HAMP"/>
    <property type="match status" value="1"/>
</dbReference>
<dbReference type="CDD" id="cd12912">
    <property type="entry name" value="PDC2_MCP_like"/>
    <property type="match status" value="1"/>
</dbReference>
<keyword evidence="5 11" id="KW-1133">Transmembrane helix</keyword>
<keyword evidence="10" id="KW-0175">Coiled coil</keyword>
<dbReference type="CDD" id="cd11386">
    <property type="entry name" value="MCP_signal"/>
    <property type="match status" value="1"/>
</dbReference>
<evidence type="ECO:0000256" key="9">
    <source>
        <dbReference type="PROSITE-ProRule" id="PRU00284"/>
    </source>
</evidence>
<dbReference type="SMART" id="SM00304">
    <property type="entry name" value="HAMP"/>
    <property type="match status" value="1"/>
</dbReference>
<sequence>MDKSTKLLKNLKSIKIKLLLIMLALGIIPVAIAGLITNIQSYKILSNKLKITTNQTLVGINESINNYFEGLEGYVNVASENINFKELGNHPEYEPYSLDALKGFAESRSDIKSFYFAQPNKRITAYRKSGATSSYDPTTRPWYKKAVENKGKLVYTDTYKDVNTGEYVISLAKTVENNGTIVGVLSMDINLTDLSNRLSKKKVGNNGYAFLTDPSGIMLAHPDQSLLGSKTATELSFWKEVQSSKNGFIDYKYEGEDKYLIYVTNEKTDWKLMGSMQKEELYRDTNIMRNSILLIILILGLISSVIALFVSNSITKKIVLLKDIFEKASFGDLTVKVNMHSKDEFEELGNHFNMMIDKIRELILNVKASSDIVYKASNSINAMATETDSAINEVAITIDQVSQGASRQSQDIVAGVELVHNLASKIETVSSLTEVMIDISQKSNKLSEKGLNVMATLTDKTEKNRAAASEVAQVVLDMNSATGKIGLITDAINDISAQTNLLALNAAIEAARAGEAGRGFSVVADEIRKLAEQSSSSTKQIQELIELIKGKSELTVKSIEETNVIVKEQHGVVNETKNIFSELMNAIKELINEISSVQNSIEKTRESKNELVSKMQDISTVSEEFSASAEEVSAATEEVTANMSEFNNSAGKLKYLATQLEEHLNRFKL</sequence>
<dbReference type="Pfam" id="PF02743">
    <property type="entry name" value="dCache_1"/>
    <property type="match status" value="1"/>
</dbReference>
<dbReference type="InterPro" id="IPR033479">
    <property type="entry name" value="dCache_1"/>
</dbReference>